<dbReference type="Proteomes" id="UP000242188">
    <property type="component" value="Unassembled WGS sequence"/>
</dbReference>
<protein>
    <recommendedName>
        <fullName evidence="3">Short-chain collagen C4</fullName>
    </recommendedName>
</protein>
<gene>
    <name evidence="1" type="ORF">KP79_PYT14523</name>
</gene>
<organism evidence="1 2">
    <name type="scientific">Mizuhopecten yessoensis</name>
    <name type="common">Japanese scallop</name>
    <name type="synonym">Patinopecten yessoensis</name>
    <dbReference type="NCBI Taxonomy" id="6573"/>
    <lineage>
        <taxon>Eukaryota</taxon>
        <taxon>Metazoa</taxon>
        <taxon>Spiralia</taxon>
        <taxon>Lophotrochozoa</taxon>
        <taxon>Mollusca</taxon>
        <taxon>Bivalvia</taxon>
        <taxon>Autobranchia</taxon>
        <taxon>Pteriomorphia</taxon>
        <taxon>Pectinida</taxon>
        <taxon>Pectinoidea</taxon>
        <taxon>Pectinidae</taxon>
        <taxon>Mizuhopecten</taxon>
    </lineage>
</organism>
<evidence type="ECO:0008006" key="3">
    <source>
        <dbReference type="Google" id="ProtNLM"/>
    </source>
</evidence>
<evidence type="ECO:0000313" key="1">
    <source>
        <dbReference type="EMBL" id="OWF55151.1"/>
    </source>
</evidence>
<sequence length="144" mass="15782">MKRTVCLPTEPIWGPHKNIQPYNPAYMYGAEYEDALLFNMPNQDEDVPCAVCRSSFHSTSIMIPGRAQCYPDWVKAYRGVLSAGSVGSPSPTPYACVDENPQALTGGGITNSEGRLLYQVRTVCGSLQCPPFENDKVLSCVCLK</sequence>
<keyword evidence="2" id="KW-1185">Reference proteome</keyword>
<evidence type="ECO:0000313" key="2">
    <source>
        <dbReference type="Proteomes" id="UP000242188"/>
    </source>
</evidence>
<dbReference type="EMBL" id="NEDP02000756">
    <property type="protein sequence ID" value="OWF55151.1"/>
    <property type="molecule type" value="Genomic_DNA"/>
</dbReference>
<accession>A0A210R2Q7</accession>
<reference evidence="1 2" key="1">
    <citation type="journal article" date="2017" name="Nat. Ecol. Evol.">
        <title>Scallop genome provides insights into evolution of bilaterian karyotype and development.</title>
        <authorList>
            <person name="Wang S."/>
            <person name="Zhang J."/>
            <person name="Jiao W."/>
            <person name="Li J."/>
            <person name="Xun X."/>
            <person name="Sun Y."/>
            <person name="Guo X."/>
            <person name="Huan P."/>
            <person name="Dong B."/>
            <person name="Zhang L."/>
            <person name="Hu X."/>
            <person name="Sun X."/>
            <person name="Wang J."/>
            <person name="Zhao C."/>
            <person name="Wang Y."/>
            <person name="Wang D."/>
            <person name="Huang X."/>
            <person name="Wang R."/>
            <person name="Lv J."/>
            <person name="Li Y."/>
            <person name="Zhang Z."/>
            <person name="Liu B."/>
            <person name="Lu W."/>
            <person name="Hui Y."/>
            <person name="Liang J."/>
            <person name="Zhou Z."/>
            <person name="Hou R."/>
            <person name="Li X."/>
            <person name="Liu Y."/>
            <person name="Li H."/>
            <person name="Ning X."/>
            <person name="Lin Y."/>
            <person name="Zhao L."/>
            <person name="Xing Q."/>
            <person name="Dou J."/>
            <person name="Li Y."/>
            <person name="Mao J."/>
            <person name="Guo H."/>
            <person name="Dou H."/>
            <person name="Li T."/>
            <person name="Mu C."/>
            <person name="Jiang W."/>
            <person name="Fu Q."/>
            <person name="Fu X."/>
            <person name="Miao Y."/>
            <person name="Liu J."/>
            <person name="Yu Q."/>
            <person name="Li R."/>
            <person name="Liao H."/>
            <person name="Li X."/>
            <person name="Kong Y."/>
            <person name="Jiang Z."/>
            <person name="Chourrout D."/>
            <person name="Li R."/>
            <person name="Bao Z."/>
        </authorList>
    </citation>
    <scope>NUCLEOTIDE SEQUENCE [LARGE SCALE GENOMIC DNA]</scope>
    <source>
        <strain evidence="1 2">PY_sf001</strain>
    </source>
</reference>
<proteinExistence type="predicted"/>
<dbReference type="PANTHER" id="PTHR24024">
    <property type="entry name" value="PULMONARY SURFACTANT-ASSOCIATED PROTEIN A"/>
    <property type="match status" value="1"/>
</dbReference>
<dbReference type="AlphaFoldDB" id="A0A210R2Q7"/>
<dbReference type="GO" id="GO:0005615">
    <property type="term" value="C:extracellular space"/>
    <property type="evidence" value="ECO:0007669"/>
    <property type="project" value="TreeGrafter"/>
</dbReference>
<name>A0A210R2Q7_MIZYE</name>
<dbReference type="InterPro" id="IPR051077">
    <property type="entry name" value="Ca-dependent_lectin"/>
</dbReference>
<comment type="caution">
    <text evidence="1">The sequence shown here is derived from an EMBL/GenBank/DDBJ whole genome shotgun (WGS) entry which is preliminary data.</text>
</comment>
<dbReference type="PANTHER" id="PTHR24024:SF18">
    <property type="entry name" value="SHORT-CHAIN COLLAGEN C4-LIKE"/>
    <property type="match status" value="1"/>
</dbReference>